<dbReference type="InterPro" id="IPR000594">
    <property type="entry name" value="ThiF_NAD_FAD-bd"/>
</dbReference>
<reference evidence="3" key="1">
    <citation type="submission" date="2021-02" db="EMBL/GenBank/DDBJ databases">
        <authorList>
            <person name="Dougan E. K."/>
            <person name="Rhodes N."/>
            <person name="Thang M."/>
            <person name="Chan C."/>
        </authorList>
    </citation>
    <scope>NUCLEOTIDE SEQUENCE</scope>
</reference>
<keyword evidence="1" id="KW-0472">Membrane</keyword>
<accession>A0A812I8W0</accession>
<organism evidence="3 4">
    <name type="scientific">Symbiodinium natans</name>
    <dbReference type="NCBI Taxonomy" id="878477"/>
    <lineage>
        <taxon>Eukaryota</taxon>
        <taxon>Sar</taxon>
        <taxon>Alveolata</taxon>
        <taxon>Dinophyceae</taxon>
        <taxon>Suessiales</taxon>
        <taxon>Symbiodiniaceae</taxon>
        <taxon>Symbiodinium</taxon>
    </lineage>
</organism>
<sequence>ALGSAAPLCPPPAAAPAALDEDEEARALLEEQLSRSSSFLGEEGHKKLCNSFVAIVGLGAVGSAAAMLLARAGVARLRLVDGSCISNSARHALARATDQGRPKVDVCEELMCEVLPHVDIELRREHLTAEQAPGLLGPSEDGRLPDMLLDCIGGTSGKELLMRPVDLALVGVDAVPQKGYS</sequence>
<dbReference type="Pfam" id="PF00899">
    <property type="entry name" value="ThiF"/>
    <property type="match status" value="1"/>
</dbReference>
<proteinExistence type="predicted"/>
<feature type="transmembrane region" description="Helical" evidence="1">
    <location>
        <begin position="52"/>
        <end position="70"/>
    </location>
</feature>
<dbReference type="InterPro" id="IPR045886">
    <property type="entry name" value="ThiF/MoeB/HesA"/>
</dbReference>
<comment type="caution">
    <text evidence="3">The sequence shown here is derived from an EMBL/GenBank/DDBJ whole genome shotgun (WGS) entry which is preliminary data.</text>
</comment>
<protein>
    <submittedName>
        <fullName evidence="3">TCD1 protein</fullName>
    </submittedName>
</protein>
<keyword evidence="1" id="KW-0812">Transmembrane</keyword>
<dbReference type="EMBL" id="CAJNDS010000215">
    <property type="protein sequence ID" value="CAE7029355.1"/>
    <property type="molecule type" value="Genomic_DNA"/>
</dbReference>
<dbReference type="OrthoDB" id="10265862at2759"/>
<name>A0A812I8W0_9DINO</name>
<feature type="non-terminal residue" evidence="3">
    <location>
        <position position="1"/>
    </location>
</feature>
<feature type="domain" description="THIF-type NAD/FAD binding fold" evidence="2">
    <location>
        <begin position="38"/>
        <end position="152"/>
    </location>
</feature>
<dbReference type="Proteomes" id="UP000604046">
    <property type="component" value="Unassembled WGS sequence"/>
</dbReference>
<dbReference type="InterPro" id="IPR035985">
    <property type="entry name" value="Ubiquitin-activating_enz"/>
</dbReference>
<keyword evidence="1" id="KW-1133">Transmembrane helix</keyword>
<evidence type="ECO:0000259" key="2">
    <source>
        <dbReference type="Pfam" id="PF00899"/>
    </source>
</evidence>
<evidence type="ECO:0000256" key="1">
    <source>
        <dbReference type="SAM" id="Phobius"/>
    </source>
</evidence>
<dbReference type="AlphaFoldDB" id="A0A812I8W0"/>
<dbReference type="GO" id="GO:0061504">
    <property type="term" value="P:cyclic threonylcarbamoyladenosine biosynthetic process"/>
    <property type="evidence" value="ECO:0007669"/>
    <property type="project" value="TreeGrafter"/>
</dbReference>
<keyword evidence="4" id="KW-1185">Reference proteome</keyword>
<dbReference type="GO" id="GO:0061503">
    <property type="term" value="F:tRNA threonylcarbamoyladenosine dehydratase"/>
    <property type="evidence" value="ECO:0007669"/>
    <property type="project" value="TreeGrafter"/>
</dbReference>
<dbReference type="Gene3D" id="3.40.50.720">
    <property type="entry name" value="NAD(P)-binding Rossmann-like Domain"/>
    <property type="match status" value="1"/>
</dbReference>
<gene>
    <name evidence="3" type="primary">TCD1</name>
    <name evidence="3" type="ORF">SNAT2548_LOCUS3520</name>
</gene>
<evidence type="ECO:0000313" key="4">
    <source>
        <dbReference type="Proteomes" id="UP000604046"/>
    </source>
</evidence>
<dbReference type="GO" id="GO:0008641">
    <property type="term" value="F:ubiquitin-like modifier activating enzyme activity"/>
    <property type="evidence" value="ECO:0007669"/>
    <property type="project" value="InterPro"/>
</dbReference>
<dbReference type="PANTHER" id="PTHR43267:SF2">
    <property type="entry name" value="TRNA THREONYLCARBAMOYLADENOSINE DEHYDRATASE 1-RELATED"/>
    <property type="match status" value="1"/>
</dbReference>
<dbReference type="PANTHER" id="PTHR43267">
    <property type="entry name" value="TRNA THREONYLCARBAMOYLADENOSINE DEHYDRATASE"/>
    <property type="match status" value="1"/>
</dbReference>
<evidence type="ECO:0000313" key="3">
    <source>
        <dbReference type="EMBL" id="CAE7029355.1"/>
    </source>
</evidence>
<dbReference type="SUPFAM" id="SSF69572">
    <property type="entry name" value="Activating enzymes of the ubiquitin-like proteins"/>
    <property type="match status" value="1"/>
</dbReference>